<gene>
    <name evidence="1" type="ORF">ACFFUQ_08585</name>
</gene>
<dbReference type="InterPro" id="IPR054500">
    <property type="entry name" value="Phage_fiber_rpt"/>
</dbReference>
<proteinExistence type="predicted"/>
<dbReference type="Pfam" id="PF22337">
    <property type="entry name" value="Phage_fiber_rpt"/>
    <property type="match status" value="2"/>
</dbReference>
<sequence>KAEAIILTNHLTDDNAHADLLMGKEDKSNKGKSNGYVPLNEFSIIAHQYLSIVNNLVSGGDNSLLSAEQGKILQEQIDVINLLLTSDDINLDTIQEIVDAIKEVEISLSTILVNDLTTGGTMKALTAEMGKILKALIDGLTANKVDKVAGRSLILDTEIARLAGVTNQDITGKQDISNQIEVSTSQNAQLSWHGKTIVFTANCTITIPIVLVDSYLFNGITLPGVTVTWAITPPKTWLMGTPSATAEKQIFTLTQRGSTNSILLLGV</sequence>
<comment type="caution">
    <text evidence="1">The sequence shown here is derived from an EMBL/GenBank/DDBJ whole genome shotgun (WGS) entry which is preliminary data.</text>
</comment>
<dbReference type="EMBL" id="JBHMEX010000027">
    <property type="protein sequence ID" value="MFB9064076.1"/>
    <property type="molecule type" value="Genomic_DNA"/>
</dbReference>
<accession>A0ABV5FKJ3</accession>
<feature type="non-terminal residue" evidence="1">
    <location>
        <position position="1"/>
    </location>
</feature>
<protein>
    <submittedName>
        <fullName evidence="1">Uncharacterized protein</fullName>
    </submittedName>
</protein>
<organism evidence="1 2">
    <name type="scientific">Flavobacterium branchiarum</name>
    <dbReference type="NCBI Taxonomy" id="1114870"/>
    <lineage>
        <taxon>Bacteria</taxon>
        <taxon>Pseudomonadati</taxon>
        <taxon>Bacteroidota</taxon>
        <taxon>Flavobacteriia</taxon>
        <taxon>Flavobacteriales</taxon>
        <taxon>Flavobacteriaceae</taxon>
        <taxon>Flavobacterium</taxon>
    </lineage>
</organism>
<evidence type="ECO:0000313" key="2">
    <source>
        <dbReference type="Proteomes" id="UP001589589"/>
    </source>
</evidence>
<dbReference type="Proteomes" id="UP001589589">
    <property type="component" value="Unassembled WGS sequence"/>
</dbReference>
<keyword evidence="2" id="KW-1185">Reference proteome</keyword>
<dbReference type="RefSeq" id="WP_379690438.1">
    <property type="nucleotide sequence ID" value="NZ_JBHMEX010000027.1"/>
</dbReference>
<evidence type="ECO:0000313" key="1">
    <source>
        <dbReference type="EMBL" id="MFB9064076.1"/>
    </source>
</evidence>
<name>A0ABV5FKJ3_9FLAO</name>
<reference evidence="1 2" key="1">
    <citation type="submission" date="2024-09" db="EMBL/GenBank/DDBJ databases">
        <authorList>
            <person name="Sun Q."/>
            <person name="Mori K."/>
        </authorList>
    </citation>
    <scope>NUCLEOTIDE SEQUENCE [LARGE SCALE GENOMIC DNA]</scope>
    <source>
        <strain evidence="1 2">CECT 7908</strain>
    </source>
</reference>